<protein>
    <submittedName>
        <fullName evidence="2">Uncharacterized protein</fullName>
    </submittedName>
</protein>
<feature type="compositionally biased region" description="Basic and acidic residues" evidence="1">
    <location>
        <begin position="59"/>
        <end position="74"/>
    </location>
</feature>
<evidence type="ECO:0000256" key="1">
    <source>
        <dbReference type="SAM" id="MobiDB-lite"/>
    </source>
</evidence>
<gene>
    <name evidence="2" type="ORF">PBY51_022226</name>
</gene>
<sequence length="74" mass="8138">MESSAVCCPGTAMTADRSVYPGGLFDLAREHLIPAHFLSIAEPAKYIQGIAPPLNAQQDARRHTWDERQERGMG</sequence>
<feature type="region of interest" description="Disordered" evidence="1">
    <location>
        <begin position="55"/>
        <end position="74"/>
    </location>
</feature>
<reference evidence="2 3" key="2">
    <citation type="journal article" date="2023" name="Mol. Biol. Evol.">
        <title>Genomics of Secondarily Temperate Adaptation in the Only Non-Antarctic Icefish.</title>
        <authorList>
            <person name="Rivera-Colon A.G."/>
            <person name="Rayamajhi N."/>
            <person name="Minhas B.F."/>
            <person name="Madrigal G."/>
            <person name="Bilyk K.T."/>
            <person name="Yoon V."/>
            <person name="Hune M."/>
            <person name="Gregory S."/>
            <person name="Cheng C.H.C."/>
            <person name="Catchen J.M."/>
        </authorList>
    </citation>
    <scope>NUCLEOTIDE SEQUENCE [LARGE SCALE GENOMIC DNA]</scope>
    <source>
        <strain evidence="2">JMC-PN-2008</strain>
    </source>
</reference>
<dbReference type="EMBL" id="JAUZQC010000013">
    <property type="protein sequence ID" value="KAK5860767.1"/>
    <property type="molecule type" value="Genomic_DNA"/>
</dbReference>
<dbReference type="Proteomes" id="UP001346869">
    <property type="component" value="Unassembled WGS sequence"/>
</dbReference>
<comment type="caution">
    <text evidence="2">The sequence shown here is derived from an EMBL/GenBank/DDBJ whole genome shotgun (WGS) entry which is preliminary data.</text>
</comment>
<accession>A0AAN7XH32</accession>
<proteinExistence type="predicted"/>
<reference evidence="2 3" key="1">
    <citation type="journal article" date="2023" name="Genes (Basel)">
        <title>Chromosome-Level Genome Assembly and Circadian Gene Repertoire of the Patagonia Blennie Eleginops maclovinus-The Closest Ancestral Proxy of Antarctic Cryonotothenioids.</title>
        <authorList>
            <person name="Cheng C.C."/>
            <person name="Rivera-Colon A.G."/>
            <person name="Minhas B.F."/>
            <person name="Wilson L."/>
            <person name="Rayamajhi N."/>
            <person name="Vargas-Chacoff L."/>
            <person name="Catchen J.M."/>
        </authorList>
    </citation>
    <scope>NUCLEOTIDE SEQUENCE [LARGE SCALE GENOMIC DNA]</scope>
    <source>
        <strain evidence="2">JMC-PN-2008</strain>
    </source>
</reference>
<evidence type="ECO:0000313" key="3">
    <source>
        <dbReference type="Proteomes" id="UP001346869"/>
    </source>
</evidence>
<dbReference type="AlphaFoldDB" id="A0AAN7XH32"/>
<evidence type="ECO:0000313" key="2">
    <source>
        <dbReference type="EMBL" id="KAK5860767.1"/>
    </source>
</evidence>
<name>A0AAN7XH32_ELEMC</name>
<organism evidence="2 3">
    <name type="scientific">Eleginops maclovinus</name>
    <name type="common">Patagonian blennie</name>
    <name type="synonym">Eleginus maclovinus</name>
    <dbReference type="NCBI Taxonomy" id="56733"/>
    <lineage>
        <taxon>Eukaryota</taxon>
        <taxon>Metazoa</taxon>
        <taxon>Chordata</taxon>
        <taxon>Craniata</taxon>
        <taxon>Vertebrata</taxon>
        <taxon>Euteleostomi</taxon>
        <taxon>Actinopterygii</taxon>
        <taxon>Neopterygii</taxon>
        <taxon>Teleostei</taxon>
        <taxon>Neoteleostei</taxon>
        <taxon>Acanthomorphata</taxon>
        <taxon>Eupercaria</taxon>
        <taxon>Perciformes</taxon>
        <taxon>Notothenioidei</taxon>
        <taxon>Eleginopidae</taxon>
        <taxon>Eleginops</taxon>
    </lineage>
</organism>
<keyword evidence="3" id="KW-1185">Reference proteome</keyword>